<evidence type="ECO:0000313" key="2">
    <source>
        <dbReference type="EMBL" id="KAH7232261.1"/>
    </source>
</evidence>
<feature type="coiled-coil region" evidence="1">
    <location>
        <begin position="357"/>
        <end position="384"/>
    </location>
</feature>
<keyword evidence="1" id="KW-0175">Coiled coil</keyword>
<accession>A0A9P9G4B3</accession>
<gene>
    <name evidence="2" type="ORF">BKA55DRAFT_523918</name>
</gene>
<dbReference type="Proteomes" id="UP000720189">
    <property type="component" value="Unassembled WGS sequence"/>
</dbReference>
<proteinExistence type="predicted"/>
<evidence type="ECO:0000313" key="3">
    <source>
        <dbReference type="Proteomes" id="UP000720189"/>
    </source>
</evidence>
<keyword evidence="3" id="KW-1185">Reference proteome</keyword>
<dbReference type="OrthoDB" id="5097247at2759"/>
<comment type="caution">
    <text evidence="2">The sequence shown here is derived from an EMBL/GenBank/DDBJ whole genome shotgun (WGS) entry which is preliminary data.</text>
</comment>
<feature type="coiled-coil region" evidence="1">
    <location>
        <begin position="213"/>
        <end position="275"/>
    </location>
</feature>
<protein>
    <submittedName>
        <fullName evidence="2">Uncharacterized protein</fullName>
    </submittedName>
</protein>
<dbReference type="RefSeq" id="XP_046043921.1">
    <property type="nucleotide sequence ID" value="XM_046188676.1"/>
</dbReference>
<organism evidence="2 3">
    <name type="scientific">Fusarium redolens</name>
    <dbReference type="NCBI Taxonomy" id="48865"/>
    <lineage>
        <taxon>Eukaryota</taxon>
        <taxon>Fungi</taxon>
        <taxon>Dikarya</taxon>
        <taxon>Ascomycota</taxon>
        <taxon>Pezizomycotina</taxon>
        <taxon>Sordariomycetes</taxon>
        <taxon>Hypocreomycetidae</taxon>
        <taxon>Hypocreales</taxon>
        <taxon>Nectriaceae</taxon>
        <taxon>Fusarium</taxon>
        <taxon>Fusarium redolens species complex</taxon>
    </lineage>
</organism>
<reference evidence="2" key="1">
    <citation type="journal article" date="2021" name="Nat. Commun.">
        <title>Genetic determinants of endophytism in the Arabidopsis root mycobiome.</title>
        <authorList>
            <person name="Mesny F."/>
            <person name="Miyauchi S."/>
            <person name="Thiergart T."/>
            <person name="Pickel B."/>
            <person name="Atanasova L."/>
            <person name="Karlsson M."/>
            <person name="Huettel B."/>
            <person name="Barry K.W."/>
            <person name="Haridas S."/>
            <person name="Chen C."/>
            <person name="Bauer D."/>
            <person name="Andreopoulos W."/>
            <person name="Pangilinan J."/>
            <person name="LaButti K."/>
            <person name="Riley R."/>
            <person name="Lipzen A."/>
            <person name="Clum A."/>
            <person name="Drula E."/>
            <person name="Henrissat B."/>
            <person name="Kohler A."/>
            <person name="Grigoriev I.V."/>
            <person name="Martin F.M."/>
            <person name="Hacquard S."/>
        </authorList>
    </citation>
    <scope>NUCLEOTIDE SEQUENCE</scope>
    <source>
        <strain evidence="2">MPI-CAGE-AT-0023</strain>
    </source>
</reference>
<name>A0A9P9G4B3_FUSRE</name>
<sequence>MSAASSEKPESGAHVEILKVARQIQHLAHFLSQGSPCAGIVLTDADIKVAQELNPITRIASHRRLSELQFPREWVEDDGALAIALRDWRDHVKEMSQSNTHATQDKLEQTEDVLTKTDIEVDANVSVLSYPMKREAHWVEKTRALETKLRQSEQEKQSVMQHNLKLQLDVERLQRKVQALYQGLFDPDNRIHEANVMAKANLYSEIGQLKLSVDTANNKNDALIEKNKELESSNRDLVTQNESLVEKNKELESSNKDLVTENESLVEMNKELESSNADLFTTNQDLLEKIAHATDAATSNEEPLTAKNQALQSSNKVLVLESEALKTINDSVVAKYKDLEGRLEQSANATKSCNEVLDKIVAKIKELENSRNALAAQNKDLMSSNAVLGDENKQLEESNGEIVTSVTRSLRTLTLECRAFVQSGSESRMSWFSW</sequence>
<dbReference type="GeneID" id="70218630"/>
<evidence type="ECO:0000256" key="1">
    <source>
        <dbReference type="SAM" id="Coils"/>
    </source>
</evidence>
<dbReference type="AlphaFoldDB" id="A0A9P9G4B3"/>
<dbReference type="EMBL" id="JAGMUX010000019">
    <property type="protein sequence ID" value="KAH7232261.1"/>
    <property type="molecule type" value="Genomic_DNA"/>
</dbReference>